<dbReference type="InterPro" id="IPR050211">
    <property type="entry name" value="FOX_domain-containing"/>
</dbReference>
<evidence type="ECO:0000313" key="6">
    <source>
        <dbReference type="EnsemblMetazoa" id="SCAU000388-PC"/>
    </source>
</evidence>
<name>A0A1I8NMP0_STOCA</name>
<dbReference type="InterPro" id="IPR047519">
    <property type="entry name" value="FH_FOXQ2-like"/>
</dbReference>
<dbReference type="GO" id="GO:0005634">
    <property type="term" value="C:nucleus"/>
    <property type="evidence" value="ECO:0007669"/>
    <property type="project" value="UniProtKB-SubCell"/>
</dbReference>
<dbReference type="PROSITE" id="PS50039">
    <property type="entry name" value="FORK_HEAD_3"/>
    <property type="match status" value="1"/>
</dbReference>
<evidence type="ECO:0000313" key="7">
    <source>
        <dbReference type="Proteomes" id="UP000095300"/>
    </source>
</evidence>
<dbReference type="EnsemblMetazoa" id="SCAU000388-RC">
    <property type="protein sequence ID" value="SCAU000388-PC"/>
    <property type="gene ID" value="SCAU000388"/>
</dbReference>
<sequence>MGSFLPVGSYSSPILTRGITSIRQVTIPSSFPQSDACNQTTIKSFCLTSKCSSYDELKPQLSYIGLIAISILSSKEKKLVLSDIYQYILNKYPYFRARGPGWRNSVRHNLSLNDCFIKSNRSHNGKGHYWTIHPANMEDFRNGDFRRRRAQHRVRKHMGFISENDHQSIIGNPSNYEIKSLKQFCAKDVVCKEISYNSLNKNVFLDFLCSHYSHSKFNLQNNKLFISTDNLHNTTNILSACDQSAASKRQAICTTFANGDMEPKIKFLFAPQFSCINETLNLPINSVMKEKENDTNLEIILPCKDNKLKLVEPDTSISLSTHTANNVDKRKRQFDVASLLAPDNSQKNHCKAWTEVHIVPESSSKGISLANGEIKGSCADKFEKSEKSEIYLLNTYISGTNHKEAICVNQIS</sequence>
<dbReference type="GO" id="GO:0000981">
    <property type="term" value="F:DNA-binding transcription factor activity, RNA polymerase II-specific"/>
    <property type="evidence" value="ECO:0007669"/>
    <property type="project" value="TreeGrafter"/>
</dbReference>
<dbReference type="PROSITE" id="PS00658">
    <property type="entry name" value="FORK_HEAD_2"/>
    <property type="match status" value="1"/>
</dbReference>
<evidence type="ECO:0000256" key="3">
    <source>
        <dbReference type="ARBA" id="ARBA00023242"/>
    </source>
</evidence>
<dbReference type="Proteomes" id="UP000095300">
    <property type="component" value="Unassembled WGS sequence"/>
</dbReference>
<reference evidence="6" key="2">
    <citation type="submission" date="2020-05" db="UniProtKB">
        <authorList>
            <consortium name="EnsemblMetazoa"/>
        </authorList>
    </citation>
    <scope>IDENTIFICATION</scope>
    <source>
        <strain evidence="6">USDA</strain>
    </source>
</reference>
<keyword evidence="3 4" id="KW-0539">Nucleus</keyword>
<dbReference type="GO" id="GO:0030154">
    <property type="term" value="P:cell differentiation"/>
    <property type="evidence" value="ECO:0007669"/>
    <property type="project" value="TreeGrafter"/>
</dbReference>
<accession>A0A1I8NMP0</accession>
<proteinExistence type="predicted"/>
<dbReference type="CDD" id="cd20035">
    <property type="entry name" value="FH_FOXQ2-like"/>
    <property type="match status" value="1"/>
</dbReference>
<evidence type="ECO:0000256" key="1">
    <source>
        <dbReference type="ARBA" id="ARBA00022473"/>
    </source>
</evidence>
<comment type="subcellular location">
    <subcellularLocation>
        <location evidence="4">Nucleus</location>
    </subcellularLocation>
</comment>
<feature type="domain" description="Fork-head" evidence="5">
    <location>
        <begin position="58"/>
        <end position="150"/>
    </location>
</feature>
<keyword evidence="1" id="KW-0217">Developmental protein</keyword>
<dbReference type="EnsemblMetazoa" id="SCAU000388-RA">
    <property type="protein sequence ID" value="SCAU000388-PA"/>
    <property type="gene ID" value="SCAU000388"/>
</dbReference>
<dbReference type="EnsemblMetazoa" id="SCAU000388-RB">
    <property type="protein sequence ID" value="SCAU000388-PB"/>
    <property type="gene ID" value="SCAU000388"/>
</dbReference>
<dbReference type="InterPro" id="IPR036388">
    <property type="entry name" value="WH-like_DNA-bd_sf"/>
</dbReference>
<dbReference type="PANTHER" id="PTHR11829">
    <property type="entry name" value="FORKHEAD BOX PROTEIN"/>
    <property type="match status" value="1"/>
</dbReference>
<feature type="DNA-binding region" description="Fork-head" evidence="4">
    <location>
        <begin position="58"/>
        <end position="150"/>
    </location>
</feature>
<dbReference type="Gene3D" id="1.10.10.10">
    <property type="entry name" value="Winged helix-like DNA-binding domain superfamily/Winged helix DNA-binding domain"/>
    <property type="match status" value="1"/>
</dbReference>
<dbReference type="GO" id="GO:0000978">
    <property type="term" value="F:RNA polymerase II cis-regulatory region sequence-specific DNA binding"/>
    <property type="evidence" value="ECO:0007669"/>
    <property type="project" value="TreeGrafter"/>
</dbReference>
<dbReference type="PRINTS" id="PR00053">
    <property type="entry name" value="FORKHEAD"/>
</dbReference>
<dbReference type="PANTHER" id="PTHR11829:SF343">
    <property type="entry name" value="FORK-HEAD DOMAIN-CONTAINING PROTEIN"/>
    <property type="match status" value="1"/>
</dbReference>
<dbReference type="STRING" id="35570.A0A1I8NMP0"/>
<dbReference type="InterPro" id="IPR001766">
    <property type="entry name" value="Fork_head_dom"/>
</dbReference>
<dbReference type="AlphaFoldDB" id="A0A1I8NMP0"/>
<dbReference type="InterPro" id="IPR036390">
    <property type="entry name" value="WH_DNA-bd_sf"/>
</dbReference>
<reference evidence="7" key="1">
    <citation type="submission" date="2015-05" db="EMBL/GenBank/DDBJ databases">
        <authorList>
            <person name="Wilson R.K."/>
            <person name="Warren W.C."/>
            <person name="Olafson P."/>
        </authorList>
    </citation>
    <scope>NUCLEOTIDE SEQUENCE [LARGE SCALE GENOMIC DNA]</scope>
    <source>
        <strain evidence="7">USDA</strain>
    </source>
</reference>
<dbReference type="GO" id="GO:0009653">
    <property type="term" value="P:anatomical structure morphogenesis"/>
    <property type="evidence" value="ECO:0007669"/>
    <property type="project" value="TreeGrafter"/>
</dbReference>
<dbReference type="FunFam" id="1.10.10.10:FF:000352">
    <property type="entry name" value="Forkhead box Q2"/>
    <property type="match status" value="1"/>
</dbReference>
<keyword evidence="2 4" id="KW-0238">DNA-binding</keyword>
<evidence type="ECO:0000259" key="5">
    <source>
        <dbReference type="PROSITE" id="PS50039"/>
    </source>
</evidence>
<keyword evidence="7" id="KW-1185">Reference proteome</keyword>
<dbReference type="SUPFAM" id="SSF46785">
    <property type="entry name" value="Winged helix' DNA-binding domain"/>
    <property type="match status" value="1"/>
</dbReference>
<dbReference type="VEuPathDB" id="VectorBase:SCAU000388"/>
<evidence type="ECO:0000256" key="2">
    <source>
        <dbReference type="ARBA" id="ARBA00023125"/>
    </source>
</evidence>
<organism evidence="6 7">
    <name type="scientific">Stomoxys calcitrans</name>
    <name type="common">Stable fly</name>
    <name type="synonym">Conops calcitrans</name>
    <dbReference type="NCBI Taxonomy" id="35570"/>
    <lineage>
        <taxon>Eukaryota</taxon>
        <taxon>Metazoa</taxon>
        <taxon>Ecdysozoa</taxon>
        <taxon>Arthropoda</taxon>
        <taxon>Hexapoda</taxon>
        <taxon>Insecta</taxon>
        <taxon>Pterygota</taxon>
        <taxon>Neoptera</taxon>
        <taxon>Endopterygota</taxon>
        <taxon>Diptera</taxon>
        <taxon>Brachycera</taxon>
        <taxon>Muscomorpha</taxon>
        <taxon>Muscoidea</taxon>
        <taxon>Muscidae</taxon>
        <taxon>Stomoxys</taxon>
    </lineage>
</organism>
<gene>
    <name evidence="6" type="primary">106093857</name>
</gene>
<dbReference type="InterPro" id="IPR030456">
    <property type="entry name" value="TF_fork_head_CS_2"/>
</dbReference>
<protein>
    <recommendedName>
        <fullName evidence="5">Fork-head domain-containing protein</fullName>
    </recommendedName>
</protein>
<dbReference type="SMART" id="SM00339">
    <property type="entry name" value="FH"/>
    <property type="match status" value="1"/>
</dbReference>
<evidence type="ECO:0000256" key="4">
    <source>
        <dbReference type="PROSITE-ProRule" id="PRU00089"/>
    </source>
</evidence>
<dbReference type="OrthoDB" id="5954824at2759"/>
<dbReference type="Pfam" id="PF00250">
    <property type="entry name" value="Forkhead"/>
    <property type="match status" value="1"/>
</dbReference>